<reference evidence="1" key="1">
    <citation type="submission" date="2009-07" db="EMBL/GenBank/DDBJ databases">
        <authorList>
            <person name="Weinstock G."/>
            <person name="Sodergren E."/>
            <person name="Clifton S."/>
            <person name="Fulton L."/>
            <person name="Fulton B."/>
            <person name="Courtney L."/>
            <person name="Fronick C."/>
            <person name="Harrison M."/>
            <person name="Strong C."/>
            <person name="Farmer C."/>
            <person name="Delahaunty K."/>
            <person name="Markovic C."/>
            <person name="Hall O."/>
            <person name="Minx P."/>
            <person name="Tomlinson C."/>
            <person name="Mitreva M."/>
            <person name="Nelson J."/>
            <person name="Hou S."/>
            <person name="Wollam A."/>
            <person name="Pepin K.H."/>
            <person name="Johnson M."/>
            <person name="Bhonagiri V."/>
            <person name="Nash W.E."/>
            <person name="Warren W."/>
            <person name="Chinwalla A."/>
            <person name="Mardis E.R."/>
            <person name="Wilson R.K."/>
        </authorList>
    </citation>
    <scope>NUCLEOTIDE SEQUENCE [LARGE SCALE GENOMIC DNA]</scope>
    <source>
        <strain evidence="1">ATCC 29256</strain>
    </source>
</reference>
<keyword evidence="2" id="KW-1185">Reference proteome</keyword>
<dbReference type="Proteomes" id="UP000005365">
    <property type="component" value="Unassembled WGS sequence"/>
</dbReference>
<dbReference type="AlphaFoldDB" id="C6M9S6"/>
<sequence>MHGLKNARTWRRMLSDATLLKDNDGSLILDAWKEVERANVWEWRG</sequence>
<protein>
    <submittedName>
        <fullName evidence="1">Uncharacterized protein</fullName>
    </submittedName>
</protein>
<gene>
    <name evidence="1" type="ORF">NEISICOT_03306</name>
</gene>
<accession>C6M9S6</accession>
<dbReference type="eggNOG" id="COG0042">
    <property type="taxonomic scope" value="Bacteria"/>
</dbReference>
<comment type="caution">
    <text evidence="1">The sequence shown here is derived from an EMBL/GenBank/DDBJ whole genome shotgun (WGS) entry which is preliminary data.</text>
</comment>
<evidence type="ECO:0000313" key="2">
    <source>
        <dbReference type="Proteomes" id="UP000005365"/>
    </source>
</evidence>
<proteinExistence type="predicted"/>
<organism evidence="1 2">
    <name type="scientific">Neisseria sicca ATCC 29256</name>
    <dbReference type="NCBI Taxonomy" id="547045"/>
    <lineage>
        <taxon>Bacteria</taxon>
        <taxon>Pseudomonadati</taxon>
        <taxon>Pseudomonadota</taxon>
        <taxon>Betaproteobacteria</taxon>
        <taxon>Neisseriales</taxon>
        <taxon>Neisseriaceae</taxon>
        <taxon>Neisseria</taxon>
    </lineage>
</organism>
<evidence type="ECO:0000313" key="1">
    <source>
        <dbReference type="EMBL" id="EET42922.1"/>
    </source>
</evidence>
<name>C6M9S6_NEISI</name>
<dbReference type="EMBL" id="ACKO02000031">
    <property type="protein sequence ID" value="EET42922.1"/>
    <property type="molecule type" value="Genomic_DNA"/>
</dbReference>
<dbReference type="STRING" id="490.A6J88_01170"/>